<gene>
    <name evidence="4" type="ORF">IFR04_012266</name>
</gene>
<feature type="transmembrane region" description="Helical" evidence="2">
    <location>
        <begin position="125"/>
        <end position="144"/>
    </location>
</feature>
<dbReference type="AlphaFoldDB" id="A0A8H7W484"/>
<keyword evidence="2" id="KW-0812">Transmembrane</keyword>
<dbReference type="InterPro" id="IPR041622">
    <property type="entry name" value="SLATT_fungi"/>
</dbReference>
<name>A0A8H7W484_9HELO</name>
<evidence type="ECO:0000313" key="4">
    <source>
        <dbReference type="EMBL" id="KAG4414612.1"/>
    </source>
</evidence>
<keyword evidence="5" id="KW-1185">Reference proteome</keyword>
<evidence type="ECO:0000256" key="1">
    <source>
        <dbReference type="SAM" id="MobiDB-lite"/>
    </source>
</evidence>
<feature type="transmembrane region" description="Helical" evidence="2">
    <location>
        <begin position="92"/>
        <end position="113"/>
    </location>
</feature>
<dbReference type="NCBIfam" id="NF033635">
    <property type="entry name" value="SLATT_fungal"/>
    <property type="match status" value="1"/>
</dbReference>
<proteinExistence type="predicted"/>
<feature type="region of interest" description="Disordered" evidence="1">
    <location>
        <begin position="1"/>
        <end position="39"/>
    </location>
</feature>
<dbReference type="Proteomes" id="UP000664132">
    <property type="component" value="Unassembled WGS sequence"/>
</dbReference>
<dbReference type="PANTHER" id="PTHR38793:SF1">
    <property type="entry name" value="SMODS AND SLOG-ASSOCIATING 2TM EFFECTOR DOMAIN-CONTAINING PROTEIN"/>
    <property type="match status" value="1"/>
</dbReference>
<dbReference type="PANTHER" id="PTHR38793">
    <property type="entry name" value="SLATT_FUNGAL DOMAIN-CONTAINING PROTEIN-RELATED"/>
    <property type="match status" value="1"/>
</dbReference>
<comment type="caution">
    <text evidence="4">The sequence shown here is derived from an EMBL/GenBank/DDBJ whole genome shotgun (WGS) entry which is preliminary data.</text>
</comment>
<sequence length="228" mass="25053">MANKLDVEEAVYASSSRDGDSKRFSSFSERPPSVSRLSPTDHSIICQSIGALSNDENHKVCQPNSYIYPPKGLPNGLYKDVVRSRTLAQYEYYFTSLLFTAALILQLLLGAALTALGSTDAGTNVRITLLAAANTVLAGLLALMHNSGLPERYKNDWTEFDEVEMFLRELIETGIVQTGWSRDQTIEQCYALYRRAKGTVTKNKPTAYTASSAAGSSVVKSERSVHRS</sequence>
<protein>
    <recommendedName>
        <fullName evidence="3">SMODS and SLOG-associating 2TM effector domain-containing protein</fullName>
    </recommendedName>
</protein>
<reference evidence="4" key="1">
    <citation type="submission" date="2021-02" db="EMBL/GenBank/DDBJ databases">
        <title>Genome sequence Cadophora malorum strain M34.</title>
        <authorList>
            <person name="Stefanovic E."/>
            <person name="Vu D."/>
            <person name="Scully C."/>
            <person name="Dijksterhuis J."/>
            <person name="Roader J."/>
            <person name="Houbraken J."/>
        </authorList>
    </citation>
    <scope>NUCLEOTIDE SEQUENCE</scope>
    <source>
        <strain evidence="4">M34</strain>
    </source>
</reference>
<accession>A0A8H7W484</accession>
<organism evidence="4 5">
    <name type="scientific">Cadophora malorum</name>
    <dbReference type="NCBI Taxonomy" id="108018"/>
    <lineage>
        <taxon>Eukaryota</taxon>
        <taxon>Fungi</taxon>
        <taxon>Dikarya</taxon>
        <taxon>Ascomycota</taxon>
        <taxon>Pezizomycotina</taxon>
        <taxon>Leotiomycetes</taxon>
        <taxon>Helotiales</taxon>
        <taxon>Ploettnerulaceae</taxon>
        <taxon>Cadophora</taxon>
    </lineage>
</organism>
<dbReference type="EMBL" id="JAFJYH010000257">
    <property type="protein sequence ID" value="KAG4414612.1"/>
    <property type="molecule type" value="Genomic_DNA"/>
</dbReference>
<dbReference type="Pfam" id="PF18142">
    <property type="entry name" value="SLATT_fungal"/>
    <property type="match status" value="1"/>
</dbReference>
<evidence type="ECO:0000256" key="2">
    <source>
        <dbReference type="SAM" id="Phobius"/>
    </source>
</evidence>
<feature type="domain" description="SMODS and SLOG-associating 2TM effector" evidence="3">
    <location>
        <begin position="81"/>
        <end position="198"/>
    </location>
</feature>
<keyword evidence="2" id="KW-1133">Transmembrane helix</keyword>
<dbReference type="OrthoDB" id="5398270at2759"/>
<evidence type="ECO:0000313" key="5">
    <source>
        <dbReference type="Proteomes" id="UP000664132"/>
    </source>
</evidence>
<evidence type="ECO:0000259" key="3">
    <source>
        <dbReference type="Pfam" id="PF18142"/>
    </source>
</evidence>
<keyword evidence="2" id="KW-0472">Membrane</keyword>